<protein>
    <submittedName>
        <fullName evidence="3">EthD domain-containing protein</fullName>
    </submittedName>
</protein>
<accession>A0A183GFJ8</accession>
<reference evidence="1 2" key="1">
    <citation type="submission" date="2018-11" db="EMBL/GenBank/DDBJ databases">
        <authorList>
            <consortium name="Pathogen Informatics"/>
        </authorList>
    </citation>
    <scope>NUCLEOTIDE SEQUENCE [LARGE SCALE GENOMIC DNA]</scope>
</reference>
<accession>A0A3P8BZJ1</accession>
<evidence type="ECO:0000313" key="3">
    <source>
        <dbReference type="WBParaSite" id="HPBE_0002117601-mRNA-1"/>
    </source>
</evidence>
<dbReference type="Proteomes" id="UP000050761">
    <property type="component" value="Unassembled WGS sequence"/>
</dbReference>
<proteinExistence type="predicted"/>
<reference evidence="3" key="2">
    <citation type="submission" date="2019-09" db="UniProtKB">
        <authorList>
            <consortium name="WormBaseParasite"/>
        </authorList>
    </citation>
    <scope>IDENTIFICATION</scope>
</reference>
<dbReference type="WBParaSite" id="HPBE_0002117601-mRNA-1">
    <property type="protein sequence ID" value="HPBE_0002117601-mRNA-1"/>
    <property type="gene ID" value="HPBE_0002117601"/>
</dbReference>
<evidence type="ECO:0000313" key="2">
    <source>
        <dbReference type="Proteomes" id="UP000050761"/>
    </source>
</evidence>
<gene>
    <name evidence="1" type="ORF">HPBE_LOCUS21175</name>
</gene>
<evidence type="ECO:0000313" key="1">
    <source>
        <dbReference type="EMBL" id="VDP23710.1"/>
    </source>
</evidence>
<name>A0A183GFJ8_HELPZ</name>
<organism evidence="2 3">
    <name type="scientific">Heligmosomoides polygyrus</name>
    <name type="common">Parasitic roundworm</name>
    <dbReference type="NCBI Taxonomy" id="6339"/>
    <lineage>
        <taxon>Eukaryota</taxon>
        <taxon>Metazoa</taxon>
        <taxon>Ecdysozoa</taxon>
        <taxon>Nematoda</taxon>
        <taxon>Chromadorea</taxon>
        <taxon>Rhabditida</taxon>
        <taxon>Rhabditina</taxon>
        <taxon>Rhabditomorpha</taxon>
        <taxon>Strongyloidea</taxon>
        <taxon>Heligmosomidae</taxon>
        <taxon>Heligmosomoides</taxon>
    </lineage>
</organism>
<dbReference type="EMBL" id="UZAH01032756">
    <property type="protein sequence ID" value="VDP23710.1"/>
    <property type="molecule type" value="Genomic_DNA"/>
</dbReference>
<sequence length="160" mass="18844">MLPRTTMQPRDHFQMPETPSVRRCYTLPTSTTRFDNYFRYWRGRACGLDYMAPFLQPADTRPAETLPLFVAYALTSDYYDEDVDVFYGELEKFYKEDHSFYKVMVDDFNSKIGQRKSPEELHTVAHDLERDDQGETLFELTMTTRTVRGNSQLQKAPALR</sequence>
<dbReference type="OrthoDB" id="5785141at2759"/>
<keyword evidence="2" id="KW-1185">Reference proteome</keyword>
<dbReference type="AlphaFoldDB" id="A0A183GFJ8"/>